<evidence type="ECO:0008006" key="3">
    <source>
        <dbReference type="Google" id="ProtNLM"/>
    </source>
</evidence>
<evidence type="ECO:0000313" key="1">
    <source>
        <dbReference type="EMBL" id="MFC6281418.1"/>
    </source>
</evidence>
<dbReference type="SUPFAM" id="SSF54637">
    <property type="entry name" value="Thioesterase/thiol ester dehydrase-isomerase"/>
    <property type="match status" value="1"/>
</dbReference>
<dbReference type="RefSeq" id="WP_371439083.1">
    <property type="nucleotide sequence ID" value="NZ_JBHSRS010000018.1"/>
</dbReference>
<reference evidence="2" key="1">
    <citation type="journal article" date="2019" name="Int. J. Syst. Evol. Microbiol.">
        <title>The Global Catalogue of Microorganisms (GCM) 10K type strain sequencing project: providing services to taxonomists for standard genome sequencing and annotation.</title>
        <authorList>
            <consortium name="The Broad Institute Genomics Platform"/>
            <consortium name="The Broad Institute Genome Sequencing Center for Infectious Disease"/>
            <person name="Wu L."/>
            <person name="Ma J."/>
        </authorList>
    </citation>
    <scope>NUCLEOTIDE SEQUENCE [LARGE SCALE GENOMIC DNA]</scope>
    <source>
        <strain evidence="2">CCUG 39402</strain>
    </source>
</reference>
<protein>
    <recommendedName>
        <fullName evidence="3">N-terminal of MaoC-like dehydratase domain-containing protein</fullName>
    </recommendedName>
</protein>
<dbReference type="EMBL" id="JBHSRS010000018">
    <property type="protein sequence ID" value="MFC6281418.1"/>
    <property type="molecule type" value="Genomic_DNA"/>
</dbReference>
<evidence type="ECO:0000313" key="2">
    <source>
        <dbReference type="Proteomes" id="UP001596270"/>
    </source>
</evidence>
<accession>A0ABW1TVS4</accession>
<gene>
    <name evidence="1" type="ORF">ACFQND_09270</name>
</gene>
<comment type="caution">
    <text evidence="1">The sequence shown here is derived from an EMBL/GenBank/DDBJ whole genome shotgun (WGS) entry which is preliminary data.</text>
</comment>
<organism evidence="1 2">
    <name type="scientific">Polaromonas aquatica</name>
    <dbReference type="NCBI Taxonomy" id="332657"/>
    <lineage>
        <taxon>Bacteria</taxon>
        <taxon>Pseudomonadati</taxon>
        <taxon>Pseudomonadota</taxon>
        <taxon>Betaproteobacteria</taxon>
        <taxon>Burkholderiales</taxon>
        <taxon>Comamonadaceae</taxon>
        <taxon>Polaromonas</taxon>
    </lineage>
</organism>
<sequence>MAVGRYTTDLEKGDVLGPIEYSMSKFVVREYCHANELHQQCYQGAQPQFAPPTLVHLDKLKLYKAACPAGTGPTARIHYQYDATIHEPIPVGVPLRITGTVVDRYEKRDRTYVLMEIDMRAAADNRPLVTYRDTIIVSYSDRQGSRKGE</sequence>
<dbReference type="Gene3D" id="3.10.129.10">
    <property type="entry name" value="Hotdog Thioesterase"/>
    <property type="match status" value="1"/>
</dbReference>
<dbReference type="Proteomes" id="UP001596270">
    <property type="component" value="Unassembled WGS sequence"/>
</dbReference>
<keyword evidence="2" id="KW-1185">Reference proteome</keyword>
<dbReference type="InterPro" id="IPR029069">
    <property type="entry name" value="HotDog_dom_sf"/>
</dbReference>
<name>A0ABW1TVS4_9BURK</name>
<proteinExistence type="predicted"/>